<proteinExistence type="predicted"/>
<sequence length="353" mass="39533">MNFPDEQALPVVAEEDGSLPANRQSVPDVHTRAVSKGAMCRGQDAIDSMKYAADIVFARSPQVLLRSVAVQTKQAAQQAKLDAAVAESVARQQLSLPFWPAKFRALPNEVFRSALFNARNRRRKREYLKDHGIYVIGDGRITYTGEELRQDDETVWLQLIQLAKSQPLGESVRFTARSFLLAIGWPVKSQSYVRLRDCLTRMQATSLQVIAKRLGGSNVKGEEDGRAMSMIPAFEWRDPRTGAALKRYSVQLAPQLVDFYGSTGYFTRVEWAQRLDLPPGLASWLHGYFASHEVPFPIKLSTVKAGAGLTTSTQKHLRELVKIALDELKRVGFLKDWSVGPDGLVRVERLHDL</sequence>
<dbReference type="InterPro" id="IPR010751">
    <property type="entry name" value="TrfA"/>
</dbReference>
<evidence type="ECO:0000313" key="1">
    <source>
        <dbReference type="EMBL" id="MFM0240269.1"/>
    </source>
</evidence>
<accession>A0ABW9BI65</accession>
<evidence type="ECO:0000313" key="2">
    <source>
        <dbReference type="Proteomes" id="UP001629274"/>
    </source>
</evidence>
<name>A0ABW9BI65_9BURK</name>
<dbReference type="Proteomes" id="UP001629274">
    <property type="component" value="Unassembled WGS sequence"/>
</dbReference>
<dbReference type="RefSeq" id="WP_408262224.1">
    <property type="nucleotide sequence ID" value="NZ_JAQQCK010000006.1"/>
</dbReference>
<gene>
    <name evidence="1" type="primary">trfA</name>
    <name evidence="1" type="ORF">PQR03_19245</name>
</gene>
<dbReference type="EMBL" id="JAQQDR010000006">
    <property type="protein sequence ID" value="MFM0240269.1"/>
    <property type="molecule type" value="Genomic_DNA"/>
</dbReference>
<protein>
    <submittedName>
        <fullName evidence="1">Plasmid replication initiator TrfA</fullName>
    </submittedName>
</protein>
<comment type="caution">
    <text evidence="1">The sequence shown here is derived from an EMBL/GenBank/DDBJ whole genome shotgun (WGS) entry which is preliminary data.</text>
</comment>
<reference evidence="1 2" key="1">
    <citation type="journal article" date="2024" name="Chem. Sci.">
        <title>Discovery of megapolipeptins by genome mining of a Burkholderiales bacteria collection.</title>
        <authorList>
            <person name="Paulo B.S."/>
            <person name="Recchia M.J.J."/>
            <person name="Lee S."/>
            <person name="Fergusson C.H."/>
            <person name="Romanowski S.B."/>
            <person name="Hernandez A."/>
            <person name="Krull N."/>
            <person name="Liu D.Y."/>
            <person name="Cavanagh H."/>
            <person name="Bos A."/>
            <person name="Gray C.A."/>
            <person name="Murphy B.T."/>
            <person name="Linington R.G."/>
            <person name="Eustaquio A.S."/>
        </authorList>
    </citation>
    <scope>NUCLEOTIDE SEQUENCE [LARGE SCALE GENOMIC DNA]</scope>
    <source>
        <strain evidence="1 2">RL17-351-BIE-A</strain>
    </source>
</reference>
<dbReference type="Pfam" id="PF07042">
    <property type="entry name" value="TrfA"/>
    <property type="match status" value="1"/>
</dbReference>
<organism evidence="1 2">
    <name type="scientific">Paraburkholderia phytofirmans</name>
    <dbReference type="NCBI Taxonomy" id="261302"/>
    <lineage>
        <taxon>Bacteria</taxon>
        <taxon>Pseudomonadati</taxon>
        <taxon>Pseudomonadota</taxon>
        <taxon>Betaproteobacteria</taxon>
        <taxon>Burkholderiales</taxon>
        <taxon>Burkholderiaceae</taxon>
        <taxon>Paraburkholderia</taxon>
    </lineage>
</organism>
<keyword evidence="2" id="KW-1185">Reference proteome</keyword>